<dbReference type="Gene3D" id="1.10.357.10">
    <property type="entry name" value="Tetracycline Repressor, domain 2"/>
    <property type="match status" value="1"/>
</dbReference>
<sequence length="195" mass="21538">MASVKTKTARPKDAVRTRERILAAARREFARVGFAGAKVRDIAVSANVSPNLITRYFGGKDGLFVAAAEVHLKLETLSDGPRESIGRRMAEGIVTRWTTMEGQDPLLVLLRAAGERREAAETLAKFLDEESLEPFRQQLLRYGMTDNEATARARAVDIFVLGISARLRVLRDDLGDTDALKQWIGATIQRLVDGT</sequence>
<dbReference type="Pfam" id="PF17920">
    <property type="entry name" value="TetR_C_16"/>
    <property type="match status" value="1"/>
</dbReference>
<evidence type="ECO:0000313" key="5">
    <source>
        <dbReference type="Proteomes" id="UP000272778"/>
    </source>
</evidence>
<comment type="caution">
    <text evidence="4">The sequence shown here is derived from an EMBL/GenBank/DDBJ whole genome shotgun (WGS) entry which is preliminary data.</text>
</comment>
<dbReference type="PANTHER" id="PTHR30055:SF235">
    <property type="entry name" value="TRANSCRIPTIONAL REGULATORY PROTEIN"/>
    <property type="match status" value="1"/>
</dbReference>
<evidence type="ECO:0000256" key="2">
    <source>
        <dbReference type="PROSITE-ProRule" id="PRU00335"/>
    </source>
</evidence>
<dbReference type="PROSITE" id="PS50977">
    <property type="entry name" value="HTH_TETR_2"/>
    <property type="match status" value="1"/>
</dbReference>
<dbReference type="AlphaFoldDB" id="A0A3N6NIK6"/>
<name>A0A3N6NIK6_9BURK</name>
<feature type="DNA-binding region" description="H-T-H motif" evidence="2">
    <location>
        <begin position="38"/>
        <end position="57"/>
    </location>
</feature>
<dbReference type="GO" id="GO:0003700">
    <property type="term" value="F:DNA-binding transcription factor activity"/>
    <property type="evidence" value="ECO:0007669"/>
    <property type="project" value="TreeGrafter"/>
</dbReference>
<feature type="domain" description="HTH tetR-type" evidence="3">
    <location>
        <begin position="15"/>
        <end position="75"/>
    </location>
</feature>
<gene>
    <name evidence="4" type="ORF">D1Y85_04665</name>
</gene>
<evidence type="ECO:0000259" key="3">
    <source>
        <dbReference type="PROSITE" id="PS50977"/>
    </source>
</evidence>
<dbReference type="Proteomes" id="UP000272778">
    <property type="component" value="Unassembled WGS sequence"/>
</dbReference>
<accession>A0A3N6NIK6</accession>
<dbReference type="OrthoDB" id="8535430at2"/>
<dbReference type="InterPro" id="IPR009057">
    <property type="entry name" value="Homeodomain-like_sf"/>
</dbReference>
<organism evidence="4 5">
    <name type="scientific">Paraburkholderia dinghuensis</name>
    <dbReference type="NCBI Taxonomy" id="2305225"/>
    <lineage>
        <taxon>Bacteria</taxon>
        <taxon>Pseudomonadati</taxon>
        <taxon>Pseudomonadota</taxon>
        <taxon>Betaproteobacteria</taxon>
        <taxon>Burkholderiales</taxon>
        <taxon>Burkholderiaceae</taxon>
        <taxon>Paraburkholderia</taxon>
    </lineage>
</organism>
<dbReference type="Pfam" id="PF00440">
    <property type="entry name" value="TetR_N"/>
    <property type="match status" value="1"/>
</dbReference>
<dbReference type="InterPro" id="IPR001647">
    <property type="entry name" value="HTH_TetR"/>
</dbReference>
<dbReference type="Gene3D" id="1.10.10.60">
    <property type="entry name" value="Homeodomain-like"/>
    <property type="match status" value="1"/>
</dbReference>
<dbReference type="InterPro" id="IPR041678">
    <property type="entry name" value="TetR_C_16"/>
</dbReference>
<dbReference type="SUPFAM" id="SSF48498">
    <property type="entry name" value="Tetracyclin repressor-like, C-terminal domain"/>
    <property type="match status" value="1"/>
</dbReference>
<keyword evidence="1 2" id="KW-0238">DNA-binding</keyword>
<proteinExistence type="predicted"/>
<dbReference type="SUPFAM" id="SSF46689">
    <property type="entry name" value="Homeodomain-like"/>
    <property type="match status" value="1"/>
</dbReference>
<dbReference type="EMBL" id="RQIS01000003">
    <property type="protein sequence ID" value="RQH08627.1"/>
    <property type="molecule type" value="Genomic_DNA"/>
</dbReference>
<evidence type="ECO:0000256" key="1">
    <source>
        <dbReference type="ARBA" id="ARBA00023125"/>
    </source>
</evidence>
<protein>
    <submittedName>
        <fullName evidence="4">TetR/AcrR family transcriptional regulator</fullName>
    </submittedName>
</protein>
<dbReference type="PANTHER" id="PTHR30055">
    <property type="entry name" value="HTH-TYPE TRANSCRIPTIONAL REGULATOR RUTR"/>
    <property type="match status" value="1"/>
</dbReference>
<dbReference type="InterPro" id="IPR036271">
    <property type="entry name" value="Tet_transcr_reg_TetR-rel_C_sf"/>
</dbReference>
<keyword evidence="5" id="KW-1185">Reference proteome</keyword>
<dbReference type="GO" id="GO:0000976">
    <property type="term" value="F:transcription cis-regulatory region binding"/>
    <property type="evidence" value="ECO:0007669"/>
    <property type="project" value="TreeGrafter"/>
</dbReference>
<dbReference type="InterPro" id="IPR050109">
    <property type="entry name" value="HTH-type_TetR-like_transc_reg"/>
</dbReference>
<reference evidence="4 5" key="1">
    <citation type="submission" date="2018-11" db="EMBL/GenBank/DDBJ databases">
        <title>Paraburkholderia sp. DHOA04, isolated from soil.</title>
        <authorList>
            <person name="Gao Z.-H."/>
            <person name="Qiu L.-H."/>
            <person name="Fu J.-C."/>
        </authorList>
    </citation>
    <scope>NUCLEOTIDE SEQUENCE [LARGE SCALE GENOMIC DNA]</scope>
    <source>
        <strain evidence="4 5">DHOA04</strain>
    </source>
</reference>
<evidence type="ECO:0000313" key="4">
    <source>
        <dbReference type="EMBL" id="RQH08627.1"/>
    </source>
</evidence>